<accession>A0A803R4M1</accession>
<dbReference type="EnsemblPlants" id="novel_model_5043_5bd9a17a">
    <property type="protein sequence ID" value="cds.novel_model_5043_5bd9a17a"/>
    <property type="gene ID" value="novel_gene_2626_5bd9a17a"/>
</dbReference>
<keyword evidence="2" id="KW-1185">Reference proteome</keyword>
<dbReference type="Gramene" id="novel_model_5043_5bd9a17a">
    <property type="protein sequence ID" value="cds.novel_model_5043_5bd9a17a"/>
    <property type="gene ID" value="novel_gene_2626_5bd9a17a"/>
</dbReference>
<dbReference type="PANTHER" id="PTHR46434:SF1">
    <property type="entry name" value="GENETIC INTERACTOR OF PROHIBITINS 3, MITOCHONDRIAL"/>
    <property type="match status" value="1"/>
</dbReference>
<evidence type="ECO:0000313" key="1">
    <source>
        <dbReference type="EnsemblPlants" id="cds.novel_model_5043_5bd9a17a"/>
    </source>
</evidence>
<dbReference type="EMBL" id="UZAU01000576">
    <property type="status" value="NOT_ANNOTATED_CDS"/>
    <property type="molecule type" value="Genomic_DNA"/>
</dbReference>
<organism evidence="1 2">
    <name type="scientific">Cannabis sativa</name>
    <name type="common">Hemp</name>
    <name type="synonym">Marijuana</name>
    <dbReference type="NCBI Taxonomy" id="3483"/>
    <lineage>
        <taxon>Eukaryota</taxon>
        <taxon>Viridiplantae</taxon>
        <taxon>Streptophyta</taxon>
        <taxon>Embryophyta</taxon>
        <taxon>Tracheophyta</taxon>
        <taxon>Spermatophyta</taxon>
        <taxon>Magnoliopsida</taxon>
        <taxon>eudicotyledons</taxon>
        <taxon>Gunneridae</taxon>
        <taxon>Pentapetalae</taxon>
        <taxon>rosids</taxon>
        <taxon>fabids</taxon>
        <taxon>Rosales</taxon>
        <taxon>Cannabaceae</taxon>
        <taxon>Cannabis</taxon>
    </lineage>
</organism>
<dbReference type="InterPro" id="IPR050896">
    <property type="entry name" value="Mito_lipid_metab_GTPase"/>
</dbReference>
<sequence>MCTVPFFKALWEGEGFSVENLLLILTLIIPLEGSWYPHRGLDSVVLMVVDASDFDGSFPKKVANLVSIQLKSIQRLGSWGSRGNVPRVVLVVTKLIYYRALYHRRDSSTRVRQRAREGGSNKLTSVHLVRSCEGLGLKNLVDDVIALVGQRGNVWAIGAENLWEEYSINSLGKHVGGRFLT</sequence>
<dbReference type="InterPro" id="IPR027417">
    <property type="entry name" value="P-loop_NTPase"/>
</dbReference>
<gene>
    <name evidence="1" type="primary">LOC115720842</name>
</gene>
<evidence type="ECO:0000313" key="2">
    <source>
        <dbReference type="Proteomes" id="UP000596661"/>
    </source>
</evidence>
<reference evidence="1" key="1">
    <citation type="submission" date="2018-11" db="EMBL/GenBank/DDBJ databases">
        <authorList>
            <person name="Grassa J C."/>
        </authorList>
    </citation>
    <scope>NUCLEOTIDE SEQUENCE [LARGE SCALE GENOMIC DNA]</scope>
</reference>
<dbReference type="GO" id="GO:0005739">
    <property type="term" value="C:mitochondrion"/>
    <property type="evidence" value="ECO:0007669"/>
    <property type="project" value="TreeGrafter"/>
</dbReference>
<protein>
    <submittedName>
        <fullName evidence="1">Uncharacterized protein</fullName>
    </submittedName>
</protein>
<name>A0A803R4M1_CANSA</name>
<proteinExistence type="predicted"/>
<dbReference type="AlphaFoldDB" id="A0A803R4M1"/>
<dbReference type="PANTHER" id="PTHR46434">
    <property type="entry name" value="GENETIC INTERACTOR OF PROHIBITINS 3, MITOCHONDRIAL"/>
    <property type="match status" value="1"/>
</dbReference>
<reference evidence="1" key="2">
    <citation type="submission" date="2021-03" db="UniProtKB">
        <authorList>
            <consortium name="EnsemblPlants"/>
        </authorList>
    </citation>
    <scope>IDENTIFICATION</scope>
</reference>
<dbReference type="Proteomes" id="UP000596661">
    <property type="component" value="Chromosome 6"/>
</dbReference>
<dbReference type="Gene3D" id="3.40.50.300">
    <property type="entry name" value="P-loop containing nucleotide triphosphate hydrolases"/>
    <property type="match status" value="1"/>
</dbReference>